<name>A0A382UEL5_9ZZZZ</name>
<dbReference type="AlphaFoldDB" id="A0A382UEL5"/>
<proteinExistence type="predicted"/>
<evidence type="ECO:0000313" key="1">
    <source>
        <dbReference type="EMBL" id="SVD32680.1"/>
    </source>
</evidence>
<dbReference type="EMBL" id="UINC01143645">
    <property type="protein sequence ID" value="SVD32680.1"/>
    <property type="molecule type" value="Genomic_DNA"/>
</dbReference>
<feature type="non-terminal residue" evidence="1">
    <location>
        <position position="42"/>
    </location>
</feature>
<protein>
    <submittedName>
        <fullName evidence="1">Uncharacterized protein</fullName>
    </submittedName>
</protein>
<sequence>MLVEDETIMETAPPVSIITSKNDCLYTNILANCTVGMIPRSS</sequence>
<accession>A0A382UEL5</accession>
<reference evidence="1" key="1">
    <citation type="submission" date="2018-05" db="EMBL/GenBank/DDBJ databases">
        <authorList>
            <person name="Lanie J.A."/>
            <person name="Ng W.-L."/>
            <person name="Kazmierczak K.M."/>
            <person name="Andrzejewski T.M."/>
            <person name="Davidsen T.M."/>
            <person name="Wayne K.J."/>
            <person name="Tettelin H."/>
            <person name="Glass J.I."/>
            <person name="Rusch D."/>
            <person name="Podicherti R."/>
            <person name="Tsui H.-C.T."/>
            <person name="Winkler M.E."/>
        </authorList>
    </citation>
    <scope>NUCLEOTIDE SEQUENCE</scope>
</reference>
<organism evidence="1">
    <name type="scientific">marine metagenome</name>
    <dbReference type="NCBI Taxonomy" id="408172"/>
    <lineage>
        <taxon>unclassified sequences</taxon>
        <taxon>metagenomes</taxon>
        <taxon>ecological metagenomes</taxon>
    </lineage>
</organism>
<gene>
    <name evidence="1" type="ORF">METZ01_LOCUS385534</name>
</gene>